<dbReference type="OrthoDB" id="9800307at2"/>
<keyword evidence="5" id="KW-1185">Reference proteome</keyword>
<sequence>MPSARRMLQTGQRKPTKAVRITPFRERSPVMVLATATVLPGRPLMRVDQLSLRGENVTPLRAVCLSLRAGECLSLIGPKGAGKSEFLALLDRRLSGDPDWELEGSMRLEGRDFLAEGPARPDQIVRVQDATARLEGSVHDCIARGLRAAGPARNEAEIDLAVTAALTASGLWPELTGRLQSFGADLTFGQQRRLALAMALSRRPDILVMSEPFVSEPWEADRMLAALLALRGRLTIVFQSRDLARARRLADRTAYMQSGKLLEIGETRQVFDAPRSAACGAFIARAWG</sequence>
<dbReference type="InterPro" id="IPR027417">
    <property type="entry name" value="P-loop_NTPase"/>
</dbReference>
<dbReference type="Pfam" id="PF00005">
    <property type="entry name" value="ABC_tran"/>
    <property type="match status" value="1"/>
</dbReference>
<evidence type="ECO:0000313" key="5">
    <source>
        <dbReference type="Proteomes" id="UP000305888"/>
    </source>
</evidence>
<evidence type="ECO:0000256" key="2">
    <source>
        <dbReference type="ARBA" id="ARBA00022840"/>
    </source>
</evidence>
<organism evidence="4 5">
    <name type="scientific">Paroceanicella profunda</name>
    <dbReference type="NCBI Taxonomy" id="2579971"/>
    <lineage>
        <taxon>Bacteria</taxon>
        <taxon>Pseudomonadati</taxon>
        <taxon>Pseudomonadota</taxon>
        <taxon>Alphaproteobacteria</taxon>
        <taxon>Rhodobacterales</taxon>
        <taxon>Paracoccaceae</taxon>
        <taxon>Paroceanicella</taxon>
    </lineage>
</organism>
<dbReference type="AlphaFoldDB" id="A0A5B8FI27"/>
<dbReference type="SUPFAM" id="SSF52540">
    <property type="entry name" value="P-loop containing nucleoside triphosphate hydrolases"/>
    <property type="match status" value="1"/>
</dbReference>
<dbReference type="Proteomes" id="UP000305888">
    <property type="component" value="Chromosome"/>
</dbReference>
<evidence type="ECO:0000256" key="1">
    <source>
        <dbReference type="ARBA" id="ARBA00022741"/>
    </source>
</evidence>
<dbReference type="InterPro" id="IPR003439">
    <property type="entry name" value="ABC_transporter-like_ATP-bd"/>
</dbReference>
<dbReference type="SMART" id="SM00382">
    <property type="entry name" value="AAA"/>
    <property type="match status" value="1"/>
</dbReference>
<dbReference type="EMBL" id="CP040818">
    <property type="protein sequence ID" value="QDL92867.1"/>
    <property type="molecule type" value="Genomic_DNA"/>
</dbReference>
<evidence type="ECO:0000313" key="4">
    <source>
        <dbReference type="EMBL" id="QDL92867.1"/>
    </source>
</evidence>
<dbReference type="PANTHER" id="PTHR43423">
    <property type="entry name" value="ABC TRANSPORTER I FAMILY MEMBER 17"/>
    <property type="match status" value="1"/>
</dbReference>
<dbReference type="InterPro" id="IPR003593">
    <property type="entry name" value="AAA+_ATPase"/>
</dbReference>
<feature type="domain" description="ABC transporter" evidence="3">
    <location>
        <begin position="45"/>
        <end position="283"/>
    </location>
</feature>
<gene>
    <name evidence="4" type="ORF">FDP22_14390</name>
</gene>
<dbReference type="Gene3D" id="3.40.50.300">
    <property type="entry name" value="P-loop containing nucleotide triphosphate hydrolases"/>
    <property type="match status" value="1"/>
</dbReference>
<proteinExistence type="predicted"/>
<dbReference type="GO" id="GO:0005524">
    <property type="term" value="F:ATP binding"/>
    <property type="evidence" value="ECO:0007669"/>
    <property type="project" value="UniProtKB-KW"/>
</dbReference>
<dbReference type="PROSITE" id="PS50893">
    <property type="entry name" value="ABC_TRANSPORTER_2"/>
    <property type="match status" value="1"/>
</dbReference>
<protein>
    <submittedName>
        <fullName evidence="4">ATP-binding cassette domain-containing protein</fullName>
    </submittedName>
</protein>
<dbReference type="PANTHER" id="PTHR43423:SF1">
    <property type="entry name" value="ABC TRANSPORTER I FAMILY MEMBER 17"/>
    <property type="match status" value="1"/>
</dbReference>
<accession>A0A5B8FI27</accession>
<dbReference type="KEGG" id="ppru:FDP22_14390"/>
<evidence type="ECO:0000259" key="3">
    <source>
        <dbReference type="PROSITE" id="PS50893"/>
    </source>
</evidence>
<keyword evidence="2 4" id="KW-0067">ATP-binding</keyword>
<name>A0A5B8FI27_9RHOB</name>
<keyword evidence="1" id="KW-0547">Nucleotide-binding</keyword>
<dbReference type="GO" id="GO:0016887">
    <property type="term" value="F:ATP hydrolysis activity"/>
    <property type="evidence" value="ECO:0007669"/>
    <property type="project" value="InterPro"/>
</dbReference>
<reference evidence="4 5" key="1">
    <citation type="submission" date="2019-06" db="EMBL/GenBank/DDBJ databases">
        <title>Genome sequence of Rhodobacteraceae bacterium D4M1.</title>
        <authorList>
            <person name="Cao J."/>
        </authorList>
    </citation>
    <scope>NUCLEOTIDE SEQUENCE [LARGE SCALE GENOMIC DNA]</scope>
    <source>
        <strain evidence="4 5">D4M1</strain>
    </source>
</reference>